<evidence type="ECO:0008006" key="4">
    <source>
        <dbReference type="Google" id="ProtNLM"/>
    </source>
</evidence>
<feature type="region of interest" description="Disordered" evidence="1">
    <location>
        <begin position="347"/>
        <end position="385"/>
    </location>
</feature>
<feature type="compositionally biased region" description="Polar residues" evidence="1">
    <location>
        <begin position="760"/>
        <end position="779"/>
    </location>
</feature>
<feature type="compositionally biased region" description="Polar residues" evidence="1">
    <location>
        <begin position="839"/>
        <end position="855"/>
    </location>
</feature>
<feature type="region of interest" description="Disordered" evidence="1">
    <location>
        <begin position="737"/>
        <end position="855"/>
    </location>
</feature>
<sequence length="1069" mass="117077">MSNLDNSGSGSTSRRQPSSLPSDGTIAIPSLLCVLAQAVNLWKTRHVDWDGEQWPTPSEMTVNRWQLPPGHIRTDYSDWEPENPFQVVHEKHDTSALESREGYEQDEVDGIIDRMAHRANSGDGTYPIPPFHTSDGHGTGAKAASDTSIMIHSVRDITIENTLLAQNRPLLAETIDVEGCISRTPLLLSPPSHTQPLKSPPPEDPVDALLTQTEEDFKYFHAPDDQEAPAGESPAPDTDVVSEVPESTPSNEPAHIVRRRDEHDDFAHLCSMILEPHPFPELVYGVSQAGNFVLTHFSPTSKSKKSNGEKPSEDMDIDESDSQYQTFSPPTAKVVPLLIDISIPSKHTVHSGDDSCTPISPELRTPTDTQSDRRQQIAPHKLRQGDANTEIADPSFKMLDIASFQLKNTGSTIVEIIQLSSPPPTPTYETGNLRQQLVREKNFIDDDRSSLYQRSEHSGPYARASFAKRTPRSLSPSSNVAVTFPPAFKERNKAPLKSRKGIKTLNDVSCRSRPLIVSPLQSSPLFLKRNLKASLQCNRDTKTSTPSSTTFEAFALCQSPSPKNILSHGLLNRLDRVTMDTCPLQLKYQREDVLPIAVVKNKYGTRSPSRSPSPSSSARSSSGYNPLSKPASPEDASKDDKQQVLDHIAQESCLVNTVILVDSKQSRANGDHNVTLADQEVEVGAGCEEDGEFELISESSPVTTSPLQDDMPAPLFPRSREFEKEEDEDTTFISIAPASVPLEQPAVKQKGKPGRKPKSETQAPSAFSNLQAQQANNRPASKPVKDTRSQPATKRSGTRAAMARSDAVTSAILKRRRAATSVPSITRGRTTFAPKPSGQGYTKQKTTKGGVSSSASNRITCAVPQSVMIPINAKGKRGKAYVEPIRSPSVSEEESEEEYQPVKEKKFSMGEPGPVKPIGRSQTFANVYQPAQRKAAEEATKAWQASLHKRSKRALSPATPGPNPLELGNPPVRPDGERVSKKSRASNPPRRNYTAEEDAFILSIWDITTSNGLSVAAKVVEKMVSAGWEARTHLAMKWRMSELKKHPDLVSRAKGVKACPSIDESELAD</sequence>
<dbReference type="RefSeq" id="XP_062789737.1">
    <property type="nucleotide sequence ID" value="XM_062933686.1"/>
</dbReference>
<protein>
    <recommendedName>
        <fullName evidence="4">Myb-like domain-containing protein</fullName>
    </recommendedName>
</protein>
<keyword evidence="3" id="KW-1185">Reference proteome</keyword>
<name>A0ABZ1CUF5_9TREE</name>
<feature type="region of interest" description="Disordered" evidence="1">
    <location>
        <begin position="1"/>
        <end position="22"/>
    </location>
</feature>
<organism evidence="2 3">
    <name type="scientific">Kwoniella shivajii</name>
    <dbReference type="NCBI Taxonomy" id="564305"/>
    <lineage>
        <taxon>Eukaryota</taxon>
        <taxon>Fungi</taxon>
        <taxon>Dikarya</taxon>
        <taxon>Basidiomycota</taxon>
        <taxon>Agaricomycotina</taxon>
        <taxon>Tremellomycetes</taxon>
        <taxon>Tremellales</taxon>
        <taxon>Cryptococcaceae</taxon>
        <taxon>Kwoniella</taxon>
    </lineage>
</organism>
<evidence type="ECO:0000313" key="3">
    <source>
        <dbReference type="Proteomes" id="UP001329825"/>
    </source>
</evidence>
<feature type="region of interest" description="Disordered" evidence="1">
    <location>
        <begin position="223"/>
        <end position="258"/>
    </location>
</feature>
<evidence type="ECO:0000256" key="1">
    <source>
        <dbReference type="SAM" id="MobiDB-lite"/>
    </source>
</evidence>
<proteinExistence type="predicted"/>
<evidence type="ECO:0000313" key="2">
    <source>
        <dbReference type="EMBL" id="WRT64997.1"/>
    </source>
</evidence>
<gene>
    <name evidence="2" type="ORF">IL334_001938</name>
</gene>
<feature type="region of interest" description="Disordered" evidence="1">
    <location>
        <begin position="187"/>
        <end position="207"/>
    </location>
</feature>
<accession>A0ABZ1CUF5</accession>
<dbReference type="Proteomes" id="UP001329825">
    <property type="component" value="Chromosome 2"/>
</dbReference>
<feature type="region of interest" description="Disordered" evidence="1">
    <location>
        <begin position="603"/>
        <end position="641"/>
    </location>
</feature>
<dbReference type="EMBL" id="CP141882">
    <property type="protein sequence ID" value="WRT64997.1"/>
    <property type="molecule type" value="Genomic_DNA"/>
</dbReference>
<feature type="compositionally biased region" description="Low complexity" evidence="1">
    <location>
        <begin position="606"/>
        <end position="622"/>
    </location>
</feature>
<reference evidence="2 3" key="1">
    <citation type="submission" date="2024-01" db="EMBL/GenBank/DDBJ databases">
        <title>Comparative genomics of Cryptococcus and Kwoniella reveals pathogenesis evolution and contrasting modes of karyotype evolution via chromosome fusion or intercentromeric recombination.</title>
        <authorList>
            <person name="Coelho M.A."/>
            <person name="David-Palma M."/>
            <person name="Shea T."/>
            <person name="Bowers K."/>
            <person name="McGinley-Smith S."/>
            <person name="Mohammad A.W."/>
            <person name="Gnirke A."/>
            <person name="Yurkov A.M."/>
            <person name="Nowrousian M."/>
            <person name="Sun S."/>
            <person name="Cuomo C.A."/>
            <person name="Heitman J."/>
        </authorList>
    </citation>
    <scope>NUCLEOTIDE SEQUENCE [LARGE SCALE GENOMIC DNA]</scope>
    <source>
        <strain evidence="2">CBS 11374</strain>
    </source>
</reference>
<feature type="region of interest" description="Disordered" evidence="1">
    <location>
        <begin position="297"/>
        <end position="328"/>
    </location>
</feature>
<feature type="region of interest" description="Disordered" evidence="1">
    <location>
        <begin position="874"/>
        <end position="920"/>
    </location>
</feature>
<dbReference type="GeneID" id="87954069"/>
<feature type="region of interest" description="Disordered" evidence="1">
    <location>
        <begin position="939"/>
        <end position="992"/>
    </location>
</feature>